<protein>
    <submittedName>
        <fullName evidence="1">Uncharacterized protein</fullName>
    </submittedName>
</protein>
<reference evidence="1 2" key="1">
    <citation type="journal article" date="2015" name="Proc. Natl. Acad. Sci. U.S.A.">
        <title>The resurrection genome of Boea hygrometrica: A blueprint for survival of dehydration.</title>
        <authorList>
            <person name="Xiao L."/>
            <person name="Yang G."/>
            <person name="Zhang L."/>
            <person name="Yang X."/>
            <person name="Zhao S."/>
            <person name="Ji Z."/>
            <person name="Zhou Q."/>
            <person name="Hu M."/>
            <person name="Wang Y."/>
            <person name="Chen M."/>
            <person name="Xu Y."/>
            <person name="Jin H."/>
            <person name="Xiao X."/>
            <person name="Hu G."/>
            <person name="Bao F."/>
            <person name="Hu Y."/>
            <person name="Wan P."/>
            <person name="Li L."/>
            <person name="Deng X."/>
            <person name="Kuang T."/>
            <person name="Xiang C."/>
            <person name="Zhu J.K."/>
            <person name="Oliver M.J."/>
            <person name="He Y."/>
        </authorList>
    </citation>
    <scope>NUCLEOTIDE SEQUENCE [LARGE SCALE GENOMIC DNA]</scope>
    <source>
        <strain evidence="2">cv. XS01</strain>
    </source>
</reference>
<accession>A0A2Z6ZRU2</accession>
<proteinExistence type="predicted"/>
<gene>
    <name evidence="1" type="ORF">F511_47097</name>
</gene>
<sequence>MSARLRQEAGRWSTDARHVMAHDGACERRLVAAACVALRRAIFRSGGRWPAAAPTKLRRCRDG</sequence>
<dbReference type="Proteomes" id="UP000250235">
    <property type="component" value="Unassembled WGS sequence"/>
</dbReference>
<keyword evidence="2" id="KW-1185">Reference proteome</keyword>
<dbReference type="EMBL" id="KV180889">
    <property type="protein sequence ID" value="KZT75877.1"/>
    <property type="molecule type" value="Genomic_DNA"/>
</dbReference>
<organism evidence="1 2">
    <name type="scientific">Dorcoceras hygrometricum</name>
    <dbReference type="NCBI Taxonomy" id="472368"/>
    <lineage>
        <taxon>Eukaryota</taxon>
        <taxon>Viridiplantae</taxon>
        <taxon>Streptophyta</taxon>
        <taxon>Embryophyta</taxon>
        <taxon>Tracheophyta</taxon>
        <taxon>Spermatophyta</taxon>
        <taxon>Magnoliopsida</taxon>
        <taxon>eudicotyledons</taxon>
        <taxon>Gunneridae</taxon>
        <taxon>Pentapetalae</taxon>
        <taxon>asterids</taxon>
        <taxon>lamiids</taxon>
        <taxon>Lamiales</taxon>
        <taxon>Gesneriaceae</taxon>
        <taxon>Didymocarpoideae</taxon>
        <taxon>Trichosporeae</taxon>
        <taxon>Loxocarpinae</taxon>
        <taxon>Dorcoceras</taxon>
    </lineage>
</organism>
<evidence type="ECO:0000313" key="1">
    <source>
        <dbReference type="EMBL" id="KZT75877.1"/>
    </source>
</evidence>
<dbReference type="AlphaFoldDB" id="A0A2Z6ZRU2"/>
<name>A0A2Z6ZRU2_9LAMI</name>
<evidence type="ECO:0000313" key="2">
    <source>
        <dbReference type="Proteomes" id="UP000250235"/>
    </source>
</evidence>